<feature type="compositionally biased region" description="Polar residues" evidence="1">
    <location>
        <begin position="142"/>
        <end position="151"/>
    </location>
</feature>
<dbReference type="Proteomes" id="UP000772434">
    <property type="component" value="Unassembled WGS sequence"/>
</dbReference>
<reference evidence="2" key="1">
    <citation type="submission" date="2020-11" db="EMBL/GenBank/DDBJ databases">
        <authorList>
            <consortium name="DOE Joint Genome Institute"/>
            <person name="Ahrendt S."/>
            <person name="Riley R."/>
            <person name="Andreopoulos W."/>
            <person name="Labutti K."/>
            <person name="Pangilinan J."/>
            <person name="Ruiz-Duenas F.J."/>
            <person name="Barrasa J.M."/>
            <person name="Sanchez-Garcia M."/>
            <person name="Camarero S."/>
            <person name="Miyauchi S."/>
            <person name="Serrano A."/>
            <person name="Linde D."/>
            <person name="Babiker R."/>
            <person name="Drula E."/>
            <person name="Ayuso-Fernandez I."/>
            <person name="Pacheco R."/>
            <person name="Padilla G."/>
            <person name="Ferreira P."/>
            <person name="Barriuso J."/>
            <person name="Kellner H."/>
            <person name="Castanera R."/>
            <person name="Alfaro M."/>
            <person name="Ramirez L."/>
            <person name="Pisabarro A.G."/>
            <person name="Kuo A."/>
            <person name="Tritt A."/>
            <person name="Lipzen A."/>
            <person name="He G."/>
            <person name="Yan M."/>
            <person name="Ng V."/>
            <person name="Cullen D."/>
            <person name="Martin F."/>
            <person name="Rosso M.-N."/>
            <person name="Henrissat B."/>
            <person name="Hibbett D."/>
            <person name="Martinez A.T."/>
            <person name="Grigoriev I.V."/>
        </authorList>
    </citation>
    <scope>NUCLEOTIDE SEQUENCE</scope>
    <source>
        <strain evidence="2">AH 40177</strain>
    </source>
</reference>
<name>A0A9P5Q2F0_9AGAR</name>
<evidence type="ECO:0000313" key="3">
    <source>
        <dbReference type="Proteomes" id="UP000772434"/>
    </source>
</evidence>
<protein>
    <submittedName>
        <fullName evidence="2">Uncharacterized protein</fullName>
    </submittedName>
</protein>
<dbReference type="AlphaFoldDB" id="A0A9P5Q2F0"/>
<sequence>MSSYSDKSQVIVSAVHTLDESPPPSLREILSAYRSNGDGDRDMLLALLNAKTAEDRRLAEQAALHRSIIDSFTYDQSTSSNLPPLLPTLSSGFRYPNGESYTHKRYSSRSPPHHNYSPYAKPSSRRSTTPPMQTPPSPYSSASNSDPTFSPKTRERGNMPIASMLSNEDRRISPELEDQDELIRGRR</sequence>
<feature type="compositionally biased region" description="Low complexity" evidence="1">
    <location>
        <begin position="77"/>
        <end position="91"/>
    </location>
</feature>
<dbReference type="OrthoDB" id="2537258at2759"/>
<proteinExistence type="predicted"/>
<keyword evidence="3" id="KW-1185">Reference proteome</keyword>
<feature type="region of interest" description="Disordered" evidence="1">
    <location>
        <begin position="74"/>
        <end position="187"/>
    </location>
</feature>
<evidence type="ECO:0000256" key="1">
    <source>
        <dbReference type="SAM" id="MobiDB-lite"/>
    </source>
</evidence>
<accession>A0A9P5Q2F0</accession>
<comment type="caution">
    <text evidence="2">The sequence shown here is derived from an EMBL/GenBank/DDBJ whole genome shotgun (WGS) entry which is preliminary data.</text>
</comment>
<evidence type="ECO:0000313" key="2">
    <source>
        <dbReference type="EMBL" id="KAF9073811.1"/>
    </source>
</evidence>
<organism evidence="2 3">
    <name type="scientific">Rhodocollybia butyracea</name>
    <dbReference type="NCBI Taxonomy" id="206335"/>
    <lineage>
        <taxon>Eukaryota</taxon>
        <taxon>Fungi</taxon>
        <taxon>Dikarya</taxon>
        <taxon>Basidiomycota</taxon>
        <taxon>Agaricomycotina</taxon>
        <taxon>Agaricomycetes</taxon>
        <taxon>Agaricomycetidae</taxon>
        <taxon>Agaricales</taxon>
        <taxon>Marasmiineae</taxon>
        <taxon>Omphalotaceae</taxon>
        <taxon>Rhodocollybia</taxon>
    </lineage>
</organism>
<gene>
    <name evidence="2" type="ORF">BDP27DRAFT_1318192</name>
</gene>
<dbReference type="EMBL" id="JADNRY010000016">
    <property type="protein sequence ID" value="KAF9073811.1"/>
    <property type="molecule type" value="Genomic_DNA"/>
</dbReference>